<evidence type="ECO:0000313" key="3">
    <source>
        <dbReference type="EMBL" id="SDJ95931.1"/>
    </source>
</evidence>
<dbReference type="InterPro" id="IPR025055">
    <property type="entry name" value="Ena_core"/>
</dbReference>
<dbReference type="RefSeq" id="WP_139189140.1">
    <property type="nucleotide sequence ID" value="NZ_BJOA01000098.1"/>
</dbReference>
<dbReference type="EMBL" id="LGUG01000004">
    <property type="protein sequence ID" value="KON97133.1"/>
    <property type="molecule type" value="Genomic_DNA"/>
</dbReference>
<accession>A0A0M0H4W9</accession>
<evidence type="ECO:0000313" key="5">
    <source>
        <dbReference type="Proteomes" id="UP000182836"/>
    </source>
</evidence>
<protein>
    <recommendedName>
        <fullName evidence="1">Endospore appendages core domain-containing protein</fullName>
    </recommendedName>
</protein>
<dbReference type="Proteomes" id="UP000037269">
    <property type="component" value="Unassembled WGS sequence"/>
</dbReference>
<dbReference type="GeneID" id="42309920"/>
<evidence type="ECO:0000259" key="1">
    <source>
        <dbReference type="Pfam" id="PF13157"/>
    </source>
</evidence>
<organism evidence="2 4">
    <name type="scientific">Aneurinibacillus migulanus</name>
    <name type="common">Bacillus migulanus</name>
    <dbReference type="NCBI Taxonomy" id="47500"/>
    <lineage>
        <taxon>Bacteria</taxon>
        <taxon>Bacillati</taxon>
        <taxon>Bacillota</taxon>
        <taxon>Bacilli</taxon>
        <taxon>Bacillales</taxon>
        <taxon>Paenibacillaceae</taxon>
        <taxon>Aneurinibacillus group</taxon>
        <taxon>Aneurinibacillus</taxon>
    </lineage>
</organism>
<reference evidence="3 5" key="2">
    <citation type="submission" date="2016-10" db="EMBL/GenBank/DDBJ databases">
        <authorList>
            <person name="de Groot N.N."/>
        </authorList>
    </citation>
    <scope>NUCLEOTIDE SEQUENCE [LARGE SCALE GENOMIC DNA]</scope>
    <source>
        <strain evidence="3 5">DSM 2895</strain>
    </source>
</reference>
<evidence type="ECO:0000313" key="2">
    <source>
        <dbReference type="EMBL" id="KON97133.1"/>
    </source>
</evidence>
<dbReference type="Proteomes" id="UP000182836">
    <property type="component" value="Unassembled WGS sequence"/>
</dbReference>
<dbReference type="EMBL" id="FNED01000034">
    <property type="protein sequence ID" value="SDJ95931.1"/>
    <property type="molecule type" value="Genomic_DNA"/>
</dbReference>
<keyword evidence="4" id="KW-1185">Reference proteome</keyword>
<name>A0A0M0H4W9_ANEMI</name>
<evidence type="ECO:0000313" key="4">
    <source>
        <dbReference type="Proteomes" id="UP000037269"/>
    </source>
</evidence>
<dbReference type="PATRIC" id="fig|47500.9.peg.5256"/>
<feature type="domain" description="Endospore appendages core" evidence="1">
    <location>
        <begin position="21"/>
        <end position="96"/>
    </location>
</feature>
<proteinExistence type="predicted"/>
<dbReference type="Pfam" id="PF13157">
    <property type="entry name" value="Enas"/>
    <property type="match status" value="1"/>
</dbReference>
<reference evidence="2 4" key="1">
    <citation type="submission" date="2015-07" db="EMBL/GenBank/DDBJ databases">
        <title>Fjat-14205 dsm 2895.</title>
        <authorList>
            <person name="Liu B."/>
            <person name="Wang J."/>
            <person name="Zhu Y."/>
            <person name="Liu G."/>
            <person name="Chen Q."/>
            <person name="Chen Z."/>
            <person name="Lan J."/>
            <person name="Che J."/>
            <person name="Ge C."/>
            <person name="Shi H."/>
            <person name="Pan Z."/>
            <person name="Liu X."/>
        </authorList>
    </citation>
    <scope>NUCLEOTIDE SEQUENCE [LARGE SCALE GENOMIC DNA]</scope>
    <source>
        <strain evidence="2 4">DSM 2895</strain>
    </source>
</reference>
<gene>
    <name evidence="2" type="ORF">AF333_18355</name>
    <name evidence="3" type="ORF">SAMN04487909_1344</name>
</gene>
<sequence>MANQCDIFTHSGGGFLFDGICDGSILTIYEAFTANLPTVTIDINNQSTCPITVIVARQSSPTPIMEVVPADTDFSFTVDLVQNISVQCSTGGGTCEFFVELDISSCMCC</sequence>
<dbReference type="AlphaFoldDB" id="A0A0M0H4W9"/>